<dbReference type="EMBL" id="QXGF01000284">
    <property type="protein sequence ID" value="KAE8942853.1"/>
    <property type="molecule type" value="Genomic_DNA"/>
</dbReference>
<evidence type="ECO:0000256" key="1">
    <source>
        <dbReference type="SAM" id="MobiDB-lite"/>
    </source>
</evidence>
<evidence type="ECO:0000313" key="2">
    <source>
        <dbReference type="EMBL" id="KAE8942853.1"/>
    </source>
</evidence>
<dbReference type="EMBL" id="QXFX01000471">
    <property type="protein sequence ID" value="KAE9114418.1"/>
    <property type="molecule type" value="Genomic_DNA"/>
</dbReference>
<dbReference type="Proteomes" id="UP000488956">
    <property type="component" value="Unassembled WGS sequence"/>
</dbReference>
<dbReference type="EMBL" id="QXGA01000347">
    <property type="protein sequence ID" value="KAE9147448.1"/>
    <property type="molecule type" value="Genomic_DNA"/>
</dbReference>
<feature type="region of interest" description="Disordered" evidence="1">
    <location>
        <begin position="1"/>
        <end position="43"/>
    </location>
</feature>
<feature type="compositionally biased region" description="Basic and acidic residues" evidence="1">
    <location>
        <begin position="138"/>
        <end position="150"/>
    </location>
</feature>
<feature type="region of interest" description="Disordered" evidence="1">
    <location>
        <begin position="127"/>
        <end position="150"/>
    </location>
</feature>
<proteinExistence type="predicted"/>
<sequence>MKNIGPHKMVDCPKRAEDKAAGGHRRDIWSRPSRQARKEAYEPTPKMKVNFKGKAKAKVRHEIPLAECMGKDVSVDACDAQVGNTPASDDGYTSPPPSNIELPLTPGRGMTPFEDEPMESVVKAVKADAPGKAQAADKQSDGDVDMEGHQSEDNMQTITATTKRFAGMMNELEKKVRTPYPFLLDDDLNLTSDYWVLDSGCGHGLTSDTARFV</sequence>
<reference evidence="6 7" key="1">
    <citation type="submission" date="2018-08" db="EMBL/GenBank/DDBJ databases">
        <title>Genomic investigation of the strawberry pathogen Phytophthora fragariae indicates pathogenicity is determined by transcriptional variation in three key races.</title>
        <authorList>
            <person name="Adams T.M."/>
            <person name="Armitage A.D."/>
            <person name="Sobczyk M.K."/>
            <person name="Bates H.J."/>
            <person name="Dunwell J.M."/>
            <person name="Nellist C.F."/>
            <person name="Harrison R.J."/>
        </authorList>
    </citation>
    <scope>NUCLEOTIDE SEQUENCE [LARGE SCALE GENOMIC DNA]</scope>
    <source>
        <strain evidence="5 7">NOV-5</strain>
        <strain evidence="4 8">NOV-71</strain>
        <strain evidence="2 6">NOV-9</strain>
        <strain evidence="3 9">ONT-3</strain>
    </source>
</reference>
<accession>A0A6A3FCK6</accession>
<comment type="caution">
    <text evidence="2">The sequence shown here is derived from an EMBL/GenBank/DDBJ whole genome shotgun (WGS) entry which is preliminary data.</text>
</comment>
<evidence type="ECO:0000313" key="3">
    <source>
        <dbReference type="EMBL" id="KAE9114418.1"/>
    </source>
</evidence>
<feature type="compositionally biased region" description="Basic and acidic residues" evidence="1">
    <location>
        <begin position="8"/>
        <end position="29"/>
    </location>
</feature>
<evidence type="ECO:0000313" key="9">
    <source>
        <dbReference type="Proteomes" id="UP000488956"/>
    </source>
</evidence>
<dbReference type="AlphaFoldDB" id="A0A6A3FCK6"/>
<dbReference type="Proteomes" id="UP000440732">
    <property type="component" value="Unassembled WGS sequence"/>
</dbReference>
<evidence type="ECO:0000313" key="5">
    <source>
        <dbReference type="EMBL" id="KAE9147448.1"/>
    </source>
</evidence>
<evidence type="ECO:0000313" key="7">
    <source>
        <dbReference type="Proteomes" id="UP000440732"/>
    </source>
</evidence>
<name>A0A6A3FCK6_9STRA</name>
<dbReference type="Proteomes" id="UP000429523">
    <property type="component" value="Unassembled WGS sequence"/>
</dbReference>
<protein>
    <submittedName>
        <fullName evidence="2">Uncharacterized protein</fullName>
    </submittedName>
</protein>
<organism evidence="2 6">
    <name type="scientific">Phytophthora fragariae</name>
    <dbReference type="NCBI Taxonomy" id="53985"/>
    <lineage>
        <taxon>Eukaryota</taxon>
        <taxon>Sar</taxon>
        <taxon>Stramenopiles</taxon>
        <taxon>Oomycota</taxon>
        <taxon>Peronosporomycetes</taxon>
        <taxon>Peronosporales</taxon>
        <taxon>Peronosporaceae</taxon>
        <taxon>Phytophthora</taxon>
    </lineage>
</organism>
<dbReference type="EMBL" id="QXFZ01000319">
    <property type="protein sequence ID" value="KAE9121297.1"/>
    <property type="molecule type" value="Genomic_DNA"/>
</dbReference>
<evidence type="ECO:0000313" key="4">
    <source>
        <dbReference type="EMBL" id="KAE9121297.1"/>
    </source>
</evidence>
<evidence type="ECO:0000313" key="8">
    <source>
        <dbReference type="Proteomes" id="UP000441208"/>
    </source>
</evidence>
<evidence type="ECO:0000313" key="6">
    <source>
        <dbReference type="Proteomes" id="UP000429523"/>
    </source>
</evidence>
<dbReference type="Proteomes" id="UP000441208">
    <property type="component" value="Unassembled WGS sequence"/>
</dbReference>
<gene>
    <name evidence="5" type="ORF">PF006_g7861</name>
    <name evidence="4" type="ORF">PF007_g7864</name>
    <name evidence="2" type="ORF">PF009_g7406</name>
    <name evidence="3" type="ORF">PF010_g9719</name>
</gene>